<keyword evidence="10 11" id="KW-0807">Transducer</keyword>
<dbReference type="Gene3D" id="1.10.238.10">
    <property type="entry name" value="EF-hand"/>
    <property type="match status" value="1"/>
</dbReference>
<evidence type="ECO:0000313" key="15">
    <source>
        <dbReference type="EMBL" id="CAH1104707.1"/>
    </source>
</evidence>
<dbReference type="PROSITE" id="PS00237">
    <property type="entry name" value="G_PROTEIN_RECEP_F1_1"/>
    <property type="match status" value="1"/>
</dbReference>
<feature type="transmembrane region" description="Helical" evidence="12">
    <location>
        <begin position="486"/>
        <end position="505"/>
    </location>
</feature>
<evidence type="ECO:0000256" key="2">
    <source>
        <dbReference type="ARBA" id="ARBA00010663"/>
    </source>
</evidence>
<keyword evidence="8 12" id="KW-0472">Membrane</keyword>
<feature type="transmembrane region" description="Helical" evidence="12">
    <location>
        <begin position="353"/>
        <end position="376"/>
    </location>
</feature>
<evidence type="ECO:0000259" key="14">
    <source>
        <dbReference type="PROSITE" id="PS50262"/>
    </source>
</evidence>
<gene>
    <name evidence="15" type="ORF">PSYICH_LOCUS5555</name>
</gene>
<accession>A0A9P0GCQ1</accession>
<dbReference type="InterPro" id="IPR017452">
    <property type="entry name" value="GPCR_Rhodpsn_7TM"/>
</dbReference>
<dbReference type="Proteomes" id="UP001153636">
    <property type="component" value="Chromosome 17"/>
</dbReference>
<evidence type="ECO:0000256" key="11">
    <source>
        <dbReference type="RuleBase" id="RU000688"/>
    </source>
</evidence>
<organism evidence="15 16">
    <name type="scientific">Psylliodes chrysocephalus</name>
    <dbReference type="NCBI Taxonomy" id="3402493"/>
    <lineage>
        <taxon>Eukaryota</taxon>
        <taxon>Metazoa</taxon>
        <taxon>Ecdysozoa</taxon>
        <taxon>Arthropoda</taxon>
        <taxon>Hexapoda</taxon>
        <taxon>Insecta</taxon>
        <taxon>Pterygota</taxon>
        <taxon>Neoptera</taxon>
        <taxon>Endopterygota</taxon>
        <taxon>Coleoptera</taxon>
        <taxon>Polyphaga</taxon>
        <taxon>Cucujiformia</taxon>
        <taxon>Chrysomeloidea</taxon>
        <taxon>Chrysomelidae</taxon>
        <taxon>Galerucinae</taxon>
        <taxon>Alticini</taxon>
        <taxon>Psylliodes</taxon>
    </lineage>
</organism>
<dbReference type="PROSITE" id="PS00018">
    <property type="entry name" value="EF_HAND_1"/>
    <property type="match status" value="1"/>
</dbReference>
<proteinExistence type="inferred from homology"/>
<evidence type="ECO:0000259" key="13">
    <source>
        <dbReference type="PROSITE" id="PS50222"/>
    </source>
</evidence>
<dbReference type="InterPro" id="IPR018247">
    <property type="entry name" value="EF_Hand_1_Ca_BS"/>
</dbReference>
<dbReference type="Pfam" id="PF13499">
    <property type="entry name" value="EF-hand_7"/>
    <property type="match status" value="1"/>
</dbReference>
<feature type="transmembrane region" description="Helical" evidence="12">
    <location>
        <begin position="453"/>
        <end position="474"/>
    </location>
</feature>
<dbReference type="InterPro" id="IPR002048">
    <property type="entry name" value="EF_hand_dom"/>
</dbReference>
<evidence type="ECO:0000256" key="9">
    <source>
        <dbReference type="ARBA" id="ARBA00023170"/>
    </source>
</evidence>
<comment type="similarity">
    <text evidence="2 11">Belongs to the G-protein coupled receptor 1 family.</text>
</comment>
<evidence type="ECO:0000256" key="12">
    <source>
        <dbReference type="SAM" id="Phobius"/>
    </source>
</evidence>
<dbReference type="SUPFAM" id="SSF81321">
    <property type="entry name" value="Family A G protein-coupled receptor-like"/>
    <property type="match status" value="1"/>
</dbReference>
<evidence type="ECO:0008006" key="17">
    <source>
        <dbReference type="Google" id="ProtNLM"/>
    </source>
</evidence>
<evidence type="ECO:0000256" key="5">
    <source>
        <dbReference type="ARBA" id="ARBA00022837"/>
    </source>
</evidence>
<keyword evidence="7 11" id="KW-0297">G-protein coupled receptor</keyword>
<feature type="transmembrane region" description="Helical" evidence="12">
    <location>
        <begin position="402"/>
        <end position="426"/>
    </location>
</feature>
<dbReference type="OrthoDB" id="10044919at2759"/>
<dbReference type="Pfam" id="PF00001">
    <property type="entry name" value="7tm_1"/>
    <property type="match status" value="1"/>
</dbReference>
<dbReference type="GO" id="GO:0004930">
    <property type="term" value="F:G protein-coupled receptor activity"/>
    <property type="evidence" value="ECO:0007669"/>
    <property type="project" value="UniProtKB-KW"/>
</dbReference>
<evidence type="ECO:0000256" key="7">
    <source>
        <dbReference type="ARBA" id="ARBA00023040"/>
    </source>
</evidence>
<evidence type="ECO:0000256" key="8">
    <source>
        <dbReference type="ARBA" id="ARBA00023136"/>
    </source>
</evidence>
<dbReference type="AlphaFoldDB" id="A0A9P0GCQ1"/>
<reference evidence="15" key="1">
    <citation type="submission" date="2022-01" db="EMBL/GenBank/DDBJ databases">
        <authorList>
            <person name="King R."/>
        </authorList>
    </citation>
    <scope>NUCLEOTIDE SEQUENCE</scope>
</reference>
<sequence>MSRFDTTLNSMEETRFLATYQNLAQSLSKIYHFSFEEVQTLLIMYFKIQKFETFDPKGITRDQFMEVCHCCLDMTNTDTLTRIISCLDEKSRDLYISKEFFIKALSLLLRGTIEEKMAFCFKVYDQGQSGLLAKEQLFKLLRTFLKSNTGESDAEEMVKDMVEVILKRLDLDRDGRISYDDYRFNVLKQPLFLEFLGQCFPARHTVHKFMSTFTENTRIRNYKLKGLSIIYSHSMLTAAGVFTLIIMVVGIMGNLLTIGALIRHPKLRTVAAAFIASLCISDLIFCFLALPFAASQFFHGEWIHGETLCKMIPILRYGCVGVSLLSIGSISVNRYILIAWPHLYQSIYTKTKVVIYIGIIWIFSYGLQIPTLFGVWGTYGKDAKLGTCSINPDKNGHSSKTALFVIGFALPCVVIVICYACIYFVVRKSHMKMQKHTSMGNKYKRSEMKITKMVLVIFICFIVCYLPITLVKIFDSEVEHAPLHVLGYLLIYLSSCVNPVVYVTMNKQYRVAYMDTLKCKYNSNLDSQQTQPEPSRSHMTISFLKNMVQSPSKA</sequence>
<dbReference type="PANTHER" id="PTHR24228">
    <property type="entry name" value="B2 BRADYKININ RECEPTOR/ANGIOTENSIN II RECEPTOR"/>
    <property type="match status" value="1"/>
</dbReference>
<dbReference type="Gene3D" id="1.20.1070.10">
    <property type="entry name" value="Rhodopsin 7-helix transmembrane proteins"/>
    <property type="match status" value="1"/>
</dbReference>
<keyword evidence="4 11" id="KW-0812">Transmembrane</keyword>
<dbReference type="EMBL" id="OV651829">
    <property type="protein sequence ID" value="CAH1104707.1"/>
    <property type="molecule type" value="Genomic_DNA"/>
</dbReference>
<dbReference type="SUPFAM" id="SSF47473">
    <property type="entry name" value="EF-hand"/>
    <property type="match status" value="1"/>
</dbReference>
<comment type="subcellular location">
    <subcellularLocation>
        <location evidence="1">Cell membrane</location>
        <topology evidence="1">Multi-pass membrane protein</topology>
    </subcellularLocation>
</comment>
<dbReference type="GO" id="GO:0005509">
    <property type="term" value="F:calcium ion binding"/>
    <property type="evidence" value="ECO:0007669"/>
    <property type="project" value="InterPro"/>
</dbReference>
<dbReference type="GO" id="GO:0005886">
    <property type="term" value="C:plasma membrane"/>
    <property type="evidence" value="ECO:0007669"/>
    <property type="project" value="UniProtKB-SubCell"/>
</dbReference>
<dbReference type="PROSITE" id="PS50222">
    <property type="entry name" value="EF_HAND_2"/>
    <property type="match status" value="1"/>
</dbReference>
<dbReference type="PANTHER" id="PTHR24228:SF63">
    <property type="entry name" value="G-PROTEIN COUPLED RECEPTOR MOODY"/>
    <property type="match status" value="1"/>
</dbReference>
<evidence type="ECO:0000256" key="4">
    <source>
        <dbReference type="ARBA" id="ARBA00022692"/>
    </source>
</evidence>
<dbReference type="InterPro" id="IPR000276">
    <property type="entry name" value="GPCR_Rhodpsn"/>
</dbReference>
<evidence type="ECO:0000256" key="3">
    <source>
        <dbReference type="ARBA" id="ARBA00022475"/>
    </source>
</evidence>
<evidence type="ECO:0000256" key="10">
    <source>
        <dbReference type="ARBA" id="ARBA00023224"/>
    </source>
</evidence>
<dbReference type="PRINTS" id="PR00237">
    <property type="entry name" value="GPCRRHODOPSN"/>
</dbReference>
<feature type="transmembrane region" description="Helical" evidence="12">
    <location>
        <begin position="235"/>
        <end position="258"/>
    </location>
</feature>
<keyword evidence="5" id="KW-0106">Calcium</keyword>
<keyword evidence="6 12" id="KW-1133">Transmembrane helix</keyword>
<feature type="transmembrane region" description="Helical" evidence="12">
    <location>
        <begin position="270"/>
        <end position="294"/>
    </location>
</feature>
<feature type="domain" description="G-protein coupled receptors family 1 profile" evidence="14">
    <location>
        <begin position="253"/>
        <end position="502"/>
    </location>
</feature>
<keyword evidence="3" id="KW-1003">Cell membrane</keyword>
<feature type="domain" description="EF-hand" evidence="13">
    <location>
        <begin position="157"/>
        <end position="192"/>
    </location>
</feature>
<keyword evidence="16" id="KW-1185">Reference proteome</keyword>
<evidence type="ECO:0000313" key="16">
    <source>
        <dbReference type="Proteomes" id="UP001153636"/>
    </source>
</evidence>
<feature type="transmembrane region" description="Helical" evidence="12">
    <location>
        <begin position="314"/>
        <end position="332"/>
    </location>
</feature>
<dbReference type="CDD" id="cd15210">
    <property type="entry name" value="7tmA_GPR84-like"/>
    <property type="match status" value="1"/>
</dbReference>
<keyword evidence="9 11" id="KW-0675">Receptor</keyword>
<evidence type="ECO:0000256" key="1">
    <source>
        <dbReference type="ARBA" id="ARBA00004651"/>
    </source>
</evidence>
<name>A0A9P0GCQ1_9CUCU</name>
<dbReference type="PROSITE" id="PS50262">
    <property type="entry name" value="G_PROTEIN_RECEP_F1_2"/>
    <property type="match status" value="1"/>
</dbReference>
<dbReference type="SMART" id="SM01381">
    <property type="entry name" value="7TM_GPCR_Srsx"/>
    <property type="match status" value="1"/>
</dbReference>
<protein>
    <recommendedName>
        <fullName evidence="17">G-protein coupled receptors family 1 profile domain-containing protein</fullName>
    </recommendedName>
</protein>
<dbReference type="InterPro" id="IPR011992">
    <property type="entry name" value="EF-hand-dom_pair"/>
</dbReference>
<evidence type="ECO:0000256" key="6">
    <source>
        <dbReference type="ARBA" id="ARBA00022989"/>
    </source>
</evidence>